<gene>
    <name evidence="1" type="ORF">SDC9_167391</name>
</gene>
<name>A0A645G045_9ZZZZ</name>
<dbReference type="AlphaFoldDB" id="A0A645G045"/>
<protein>
    <submittedName>
        <fullName evidence="1">Uncharacterized protein</fullName>
    </submittedName>
</protein>
<comment type="caution">
    <text evidence="1">The sequence shown here is derived from an EMBL/GenBank/DDBJ whole genome shotgun (WGS) entry which is preliminary data.</text>
</comment>
<organism evidence="1">
    <name type="scientific">bioreactor metagenome</name>
    <dbReference type="NCBI Taxonomy" id="1076179"/>
    <lineage>
        <taxon>unclassified sequences</taxon>
        <taxon>metagenomes</taxon>
        <taxon>ecological metagenomes</taxon>
    </lineage>
</organism>
<dbReference type="EMBL" id="VSSQ01067667">
    <property type="protein sequence ID" value="MPN20015.1"/>
    <property type="molecule type" value="Genomic_DNA"/>
</dbReference>
<reference evidence="1" key="1">
    <citation type="submission" date="2019-08" db="EMBL/GenBank/DDBJ databases">
        <authorList>
            <person name="Kucharzyk K."/>
            <person name="Murdoch R.W."/>
            <person name="Higgins S."/>
            <person name="Loffler F."/>
        </authorList>
    </citation>
    <scope>NUCLEOTIDE SEQUENCE</scope>
</reference>
<accession>A0A645G045</accession>
<proteinExistence type="predicted"/>
<sequence length="66" mass="7016">MLRVFTNYHDFALALNNLALLAHGLHGRSDFHVVYLLIACGLSTDGRAAASLLASPGDPAPGQVVW</sequence>
<evidence type="ECO:0000313" key="1">
    <source>
        <dbReference type="EMBL" id="MPN20015.1"/>
    </source>
</evidence>